<dbReference type="GO" id="GO:0005524">
    <property type="term" value="F:ATP binding"/>
    <property type="evidence" value="ECO:0007669"/>
    <property type="project" value="UniProtKB-KW"/>
</dbReference>
<dbReference type="PANTHER" id="PTHR42861">
    <property type="entry name" value="CALCIUM-TRANSPORTING ATPASE"/>
    <property type="match status" value="1"/>
</dbReference>
<feature type="transmembrane region" description="Helical" evidence="10">
    <location>
        <begin position="870"/>
        <end position="892"/>
    </location>
</feature>
<dbReference type="Pfam" id="PF00689">
    <property type="entry name" value="Cation_ATPase_C"/>
    <property type="match status" value="1"/>
</dbReference>
<dbReference type="InterPro" id="IPR023214">
    <property type="entry name" value="HAD_sf"/>
</dbReference>
<dbReference type="Pfam" id="PF00690">
    <property type="entry name" value="Cation_ATPase_N"/>
    <property type="match status" value="1"/>
</dbReference>
<dbReference type="InterPro" id="IPR001757">
    <property type="entry name" value="P_typ_ATPase"/>
</dbReference>
<evidence type="ECO:0000256" key="7">
    <source>
        <dbReference type="ARBA" id="ARBA00022967"/>
    </source>
</evidence>
<feature type="domain" description="Cation-transporting P-type ATPase N-terminal" evidence="11">
    <location>
        <begin position="44"/>
        <end position="117"/>
    </location>
</feature>
<sequence>MKVWSLRGPRTHRVNMTGNQVTPLITQDRALSEGPCQEEPAIGPWHSLTSQQCLQRLATHAEGLTSREASDRLTRFGRNIIPAGGRTGLALLFVRQFRSPLIYLLLGAVLVSVLLDHGRDAIFIAVVLMINATIGSLQEYRAETSMAALRRLIRQKARVRRDGASTIVEADQLVPGDIVEVESGVAVSADLRLLWSSELRVNESTLTGESLAVRKEASAVPAQSAGTGDRPNMLHAGTTVEEGRGVAVAVATGLSTVLGEISASLGTAATAPPPLVLRLERLARQIAIGTVALIALLAILLGSEGEPFSQILLLAVALAVSAIPEGLPIAVTVALSAATRRMAARNVIVRTLPAVEGLGACTLIASDKTGTLTQNRLSVERVSLPDGRCLTRENWHDPALKELAKAVATCNEAAPAPDGAFGDSVDVALAEFVTEAGIDFAKAANTPRIAMLPYEPARRFAAAAVGGNGAGQLYVKGAPEVVLPMCELRDDGASRAAVWLAEAGYRVLAVAGRALAPNESIDCGSPHGLRLLGWVGLLDPIRPEAPAAIARCAEAGIKVRMITGDHPGTALTIARQLGLTATAEQVVTGQDLGAAHPERFAELVAKGRVFARIEPTQKLRIVETLSAAGELVAVTGDGVNDAPALKAAHIGVAMGRAGTDVARGASDLVLSDDNFASIVAGIEEGRITYANIRKIVIFLLATGIAEIFMFIGAVGLGLPMPLTPVQLLWSNLVTNGAQDVMLGFGRGEGDELRRRPRRPNEPIIDGSALVLMLPPAATMSVLALAIVQWGVDRGMALAEIQNAVLLMTVLFQNAYVLCMRSEHRPLHREPPLSNRWLLLGVGLALSLHLLAMHWSPLRAVLGTGPVEPPILVACLAGMALIVIVTEATKLGVTRFYGHLRIGRDAAVA</sequence>
<dbReference type="InterPro" id="IPR044492">
    <property type="entry name" value="P_typ_ATPase_HD_dom"/>
</dbReference>
<dbReference type="Gene3D" id="3.40.1110.10">
    <property type="entry name" value="Calcium-transporting ATPase, cytoplasmic domain N"/>
    <property type="match status" value="1"/>
</dbReference>
<feature type="transmembrane region" description="Helical" evidence="10">
    <location>
        <begin position="836"/>
        <end position="855"/>
    </location>
</feature>
<evidence type="ECO:0000256" key="9">
    <source>
        <dbReference type="ARBA" id="ARBA00023136"/>
    </source>
</evidence>
<dbReference type="FunFam" id="2.70.150.10:FF:000160">
    <property type="entry name" value="Sarcoplasmic/endoplasmic reticulum calcium ATPase 1"/>
    <property type="match status" value="1"/>
</dbReference>
<evidence type="ECO:0000256" key="4">
    <source>
        <dbReference type="ARBA" id="ARBA00022741"/>
    </source>
</evidence>
<dbReference type="Gene3D" id="1.20.1110.10">
    <property type="entry name" value="Calcium-transporting ATPase, transmembrane domain"/>
    <property type="match status" value="1"/>
</dbReference>
<dbReference type="GO" id="GO:0012505">
    <property type="term" value="C:endomembrane system"/>
    <property type="evidence" value="ECO:0007669"/>
    <property type="project" value="UniProtKB-SubCell"/>
</dbReference>
<proteinExistence type="predicted"/>
<name>A0A2U2J416_9SPHN</name>
<dbReference type="Gene3D" id="3.40.50.1000">
    <property type="entry name" value="HAD superfamily/HAD-like"/>
    <property type="match status" value="1"/>
</dbReference>
<reference evidence="12 13" key="1">
    <citation type="submission" date="2018-05" db="EMBL/GenBank/DDBJ databases">
        <title>Genome of Sphingosinicella humi QZX222.</title>
        <authorList>
            <person name="Qiao Z."/>
            <person name="Wang G."/>
        </authorList>
    </citation>
    <scope>NUCLEOTIDE SEQUENCE [LARGE SCALE GENOMIC DNA]</scope>
    <source>
        <strain evidence="12 13">QZX222</strain>
    </source>
</reference>
<dbReference type="Pfam" id="PF00122">
    <property type="entry name" value="E1-E2_ATPase"/>
    <property type="match status" value="1"/>
</dbReference>
<feature type="transmembrane region" description="Helical" evidence="10">
    <location>
        <begin position="768"/>
        <end position="789"/>
    </location>
</feature>
<dbReference type="PROSITE" id="PS00154">
    <property type="entry name" value="ATPASE_E1_E2"/>
    <property type="match status" value="1"/>
</dbReference>
<comment type="caution">
    <text evidence="12">The sequence shown here is derived from an EMBL/GenBank/DDBJ whole genome shotgun (WGS) entry which is preliminary data.</text>
</comment>
<evidence type="ECO:0000256" key="5">
    <source>
        <dbReference type="ARBA" id="ARBA00022840"/>
    </source>
</evidence>
<comment type="subcellular location">
    <subcellularLocation>
        <location evidence="1">Endomembrane system</location>
        <topology evidence="1">Multi-pass membrane protein</topology>
    </subcellularLocation>
</comment>
<dbReference type="PRINTS" id="PR00120">
    <property type="entry name" value="HATPASE"/>
</dbReference>
<dbReference type="SFLD" id="SFLDF00027">
    <property type="entry name" value="p-type_atpase"/>
    <property type="match status" value="1"/>
</dbReference>
<dbReference type="SUPFAM" id="SSF81653">
    <property type="entry name" value="Calcium ATPase, transduction domain A"/>
    <property type="match status" value="1"/>
</dbReference>
<gene>
    <name evidence="12" type="ORF">DF286_09180</name>
</gene>
<dbReference type="InterPro" id="IPR006068">
    <property type="entry name" value="ATPase_P-typ_cation-transptr_C"/>
</dbReference>
<accession>A0A2U2J416</accession>
<dbReference type="InterPro" id="IPR023299">
    <property type="entry name" value="ATPase_P-typ_cyto_dom_N"/>
</dbReference>
<evidence type="ECO:0000259" key="11">
    <source>
        <dbReference type="SMART" id="SM00831"/>
    </source>
</evidence>
<dbReference type="GO" id="GO:0016020">
    <property type="term" value="C:membrane"/>
    <property type="evidence" value="ECO:0007669"/>
    <property type="project" value="InterPro"/>
</dbReference>
<dbReference type="Proteomes" id="UP000245916">
    <property type="component" value="Unassembled WGS sequence"/>
</dbReference>
<keyword evidence="6" id="KW-0460">Magnesium</keyword>
<dbReference type="InterPro" id="IPR004014">
    <property type="entry name" value="ATPase_P-typ_cation-transptr_N"/>
</dbReference>
<feature type="transmembrane region" description="Helical" evidence="10">
    <location>
        <begin position="308"/>
        <end position="335"/>
    </location>
</feature>
<evidence type="ECO:0000313" key="12">
    <source>
        <dbReference type="EMBL" id="PWG03021.1"/>
    </source>
</evidence>
<feature type="transmembrane region" description="Helical" evidence="10">
    <location>
        <begin position="695"/>
        <end position="716"/>
    </location>
</feature>
<evidence type="ECO:0000256" key="8">
    <source>
        <dbReference type="ARBA" id="ARBA00022989"/>
    </source>
</evidence>
<feature type="transmembrane region" description="Helical" evidence="10">
    <location>
        <begin position="282"/>
        <end position="302"/>
    </location>
</feature>
<feature type="transmembrane region" description="Helical" evidence="10">
    <location>
        <begin position="121"/>
        <end position="140"/>
    </location>
</feature>
<keyword evidence="9 10" id="KW-0472">Membrane</keyword>
<keyword evidence="2" id="KW-0597">Phosphoprotein</keyword>
<dbReference type="Pfam" id="PF00702">
    <property type="entry name" value="Hydrolase"/>
    <property type="match status" value="1"/>
</dbReference>
<dbReference type="AlphaFoldDB" id="A0A2U2J416"/>
<dbReference type="GO" id="GO:0016887">
    <property type="term" value="F:ATP hydrolysis activity"/>
    <property type="evidence" value="ECO:0007669"/>
    <property type="project" value="InterPro"/>
</dbReference>
<dbReference type="InterPro" id="IPR059000">
    <property type="entry name" value="ATPase_P-type_domA"/>
</dbReference>
<dbReference type="InterPro" id="IPR008250">
    <property type="entry name" value="ATPase_P-typ_transduc_dom_A_sf"/>
</dbReference>
<evidence type="ECO:0000256" key="10">
    <source>
        <dbReference type="SAM" id="Phobius"/>
    </source>
</evidence>
<dbReference type="SUPFAM" id="SSF81665">
    <property type="entry name" value="Calcium ATPase, transmembrane domain M"/>
    <property type="match status" value="1"/>
</dbReference>
<dbReference type="SFLD" id="SFLDS00003">
    <property type="entry name" value="Haloacid_Dehalogenase"/>
    <property type="match status" value="1"/>
</dbReference>
<keyword evidence="7" id="KW-1278">Translocase</keyword>
<keyword evidence="5" id="KW-0067">ATP-binding</keyword>
<dbReference type="SFLD" id="SFLDG00002">
    <property type="entry name" value="C1.7:_P-type_atpase_like"/>
    <property type="match status" value="1"/>
</dbReference>
<dbReference type="SUPFAM" id="SSF81660">
    <property type="entry name" value="Metal cation-transporting ATPase, ATP-binding domain N"/>
    <property type="match status" value="1"/>
</dbReference>
<keyword evidence="13" id="KW-1185">Reference proteome</keyword>
<evidence type="ECO:0000256" key="2">
    <source>
        <dbReference type="ARBA" id="ARBA00022553"/>
    </source>
</evidence>
<protein>
    <recommendedName>
        <fullName evidence="11">Cation-transporting P-type ATPase N-terminal domain-containing protein</fullName>
    </recommendedName>
</protein>
<dbReference type="Gene3D" id="2.70.150.10">
    <property type="entry name" value="Calcium-transporting ATPase, cytoplasmic transduction domain A"/>
    <property type="match status" value="1"/>
</dbReference>
<evidence type="ECO:0000256" key="3">
    <source>
        <dbReference type="ARBA" id="ARBA00022692"/>
    </source>
</evidence>
<keyword evidence="3 10" id="KW-0812">Transmembrane</keyword>
<dbReference type="SUPFAM" id="SSF56784">
    <property type="entry name" value="HAD-like"/>
    <property type="match status" value="1"/>
</dbReference>
<dbReference type="PRINTS" id="PR00119">
    <property type="entry name" value="CATATPASE"/>
</dbReference>
<organism evidence="12 13">
    <name type="scientific">Allosphingosinicella humi</name>
    <dbReference type="NCBI Taxonomy" id="2068657"/>
    <lineage>
        <taxon>Bacteria</taxon>
        <taxon>Pseudomonadati</taxon>
        <taxon>Pseudomonadota</taxon>
        <taxon>Alphaproteobacteria</taxon>
        <taxon>Sphingomonadales</taxon>
        <taxon>Sphingomonadaceae</taxon>
        <taxon>Allosphingosinicella</taxon>
    </lineage>
</organism>
<evidence type="ECO:0000256" key="1">
    <source>
        <dbReference type="ARBA" id="ARBA00004127"/>
    </source>
</evidence>
<evidence type="ECO:0000256" key="6">
    <source>
        <dbReference type="ARBA" id="ARBA00022842"/>
    </source>
</evidence>
<dbReference type="SMART" id="SM00831">
    <property type="entry name" value="Cation_ATPase_N"/>
    <property type="match status" value="1"/>
</dbReference>
<dbReference type="GO" id="GO:0015662">
    <property type="term" value="F:P-type ion transporter activity"/>
    <property type="evidence" value="ECO:0007669"/>
    <property type="project" value="UniProtKB-ARBA"/>
</dbReference>
<evidence type="ECO:0000313" key="13">
    <source>
        <dbReference type="Proteomes" id="UP000245916"/>
    </source>
</evidence>
<dbReference type="NCBIfam" id="TIGR01494">
    <property type="entry name" value="ATPase_P-type"/>
    <property type="match status" value="2"/>
</dbReference>
<dbReference type="InterPro" id="IPR023298">
    <property type="entry name" value="ATPase_P-typ_TM_dom_sf"/>
</dbReference>
<keyword evidence="8 10" id="KW-1133">Transmembrane helix</keyword>
<dbReference type="InterPro" id="IPR018303">
    <property type="entry name" value="ATPase_P-typ_P_site"/>
</dbReference>
<keyword evidence="4" id="KW-0547">Nucleotide-binding</keyword>
<dbReference type="EMBL" id="QFFF01000001">
    <property type="protein sequence ID" value="PWG03021.1"/>
    <property type="molecule type" value="Genomic_DNA"/>
</dbReference>
<dbReference type="InterPro" id="IPR036412">
    <property type="entry name" value="HAD-like_sf"/>
</dbReference>
<feature type="transmembrane region" description="Helical" evidence="10">
    <location>
        <begin position="97"/>
        <end position="115"/>
    </location>
</feature>